<proteinExistence type="predicted"/>
<evidence type="ECO:0000313" key="13">
    <source>
        <dbReference type="RefSeq" id="XP_021855274.1"/>
    </source>
</evidence>
<comment type="subcellular location">
    <subcellularLocation>
        <location evidence="8 9">Nucleus</location>
    </subcellularLocation>
</comment>
<keyword evidence="7 8" id="KW-0539">Nucleus</keyword>
<keyword evidence="3 9" id="KW-0862">Zinc</keyword>
<dbReference type="InterPro" id="IPR003851">
    <property type="entry name" value="Znf_Dof"/>
</dbReference>
<evidence type="ECO:0000256" key="10">
    <source>
        <dbReference type="SAM" id="MobiDB-lite"/>
    </source>
</evidence>
<keyword evidence="12" id="KW-1185">Reference proteome</keyword>
<reference evidence="12" key="1">
    <citation type="journal article" date="2021" name="Nat. Commun.">
        <title>Genomic analyses provide insights into spinach domestication and the genetic basis of agronomic traits.</title>
        <authorList>
            <person name="Cai X."/>
            <person name="Sun X."/>
            <person name="Xu C."/>
            <person name="Sun H."/>
            <person name="Wang X."/>
            <person name="Ge C."/>
            <person name="Zhang Z."/>
            <person name="Wang Q."/>
            <person name="Fei Z."/>
            <person name="Jiao C."/>
            <person name="Wang Q."/>
        </authorList>
    </citation>
    <scope>NUCLEOTIDE SEQUENCE [LARGE SCALE GENOMIC DNA]</scope>
    <source>
        <strain evidence="12">cv. Varoflay</strain>
    </source>
</reference>
<gene>
    <name evidence="13" type="primary">LOC110794615</name>
</gene>
<evidence type="ECO:0000256" key="9">
    <source>
        <dbReference type="RuleBase" id="RU369094"/>
    </source>
</evidence>
<dbReference type="OrthoDB" id="1726283at2759"/>
<dbReference type="GeneID" id="110794615"/>
<dbReference type="InterPro" id="IPR045174">
    <property type="entry name" value="Dof"/>
</dbReference>
<reference evidence="13" key="2">
    <citation type="submission" date="2025-08" db="UniProtKB">
        <authorList>
            <consortium name="RefSeq"/>
        </authorList>
    </citation>
    <scope>IDENTIFICATION</scope>
    <source>
        <tissue evidence="13">Leaf</tissue>
    </source>
</reference>
<evidence type="ECO:0000256" key="3">
    <source>
        <dbReference type="ARBA" id="ARBA00022833"/>
    </source>
</evidence>
<evidence type="ECO:0000256" key="7">
    <source>
        <dbReference type="ARBA" id="ARBA00023242"/>
    </source>
</evidence>
<dbReference type="AlphaFoldDB" id="A0A9R0IVY7"/>
<evidence type="ECO:0000256" key="2">
    <source>
        <dbReference type="ARBA" id="ARBA00022771"/>
    </source>
</evidence>
<feature type="domain" description="Dof-type" evidence="11">
    <location>
        <begin position="54"/>
        <end position="108"/>
    </location>
</feature>
<evidence type="ECO:0000256" key="8">
    <source>
        <dbReference type="PROSITE-ProRule" id="PRU00071"/>
    </source>
</evidence>
<keyword evidence="1 9" id="KW-0479">Metal-binding</keyword>
<keyword evidence="5 8" id="KW-0238">DNA-binding</keyword>
<dbReference type="GO" id="GO:0003677">
    <property type="term" value="F:DNA binding"/>
    <property type="evidence" value="ECO:0007669"/>
    <property type="project" value="UniProtKB-UniRule"/>
</dbReference>
<evidence type="ECO:0000256" key="5">
    <source>
        <dbReference type="ARBA" id="ARBA00023125"/>
    </source>
</evidence>
<dbReference type="RefSeq" id="XP_021855274.1">
    <property type="nucleotide sequence ID" value="XM_021999582.2"/>
</dbReference>
<feature type="region of interest" description="Disordered" evidence="10">
    <location>
        <begin position="99"/>
        <end position="148"/>
    </location>
</feature>
<dbReference type="PANTHER" id="PTHR31992:SF313">
    <property type="entry name" value="DOF ZINC FINGER PROTEIN DOF5.7"/>
    <property type="match status" value="1"/>
</dbReference>
<dbReference type="KEGG" id="soe:110794615"/>
<dbReference type="GO" id="GO:0008270">
    <property type="term" value="F:zinc ion binding"/>
    <property type="evidence" value="ECO:0007669"/>
    <property type="project" value="UniProtKB-KW"/>
</dbReference>
<organism evidence="12 13">
    <name type="scientific">Spinacia oleracea</name>
    <name type="common">Spinach</name>
    <dbReference type="NCBI Taxonomy" id="3562"/>
    <lineage>
        <taxon>Eukaryota</taxon>
        <taxon>Viridiplantae</taxon>
        <taxon>Streptophyta</taxon>
        <taxon>Embryophyta</taxon>
        <taxon>Tracheophyta</taxon>
        <taxon>Spermatophyta</taxon>
        <taxon>Magnoliopsida</taxon>
        <taxon>eudicotyledons</taxon>
        <taxon>Gunneridae</taxon>
        <taxon>Pentapetalae</taxon>
        <taxon>Caryophyllales</taxon>
        <taxon>Chenopodiaceae</taxon>
        <taxon>Chenopodioideae</taxon>
        <taxon>Anserineae</taxon>
        <taxon>Spinacia</taxon>
    </lineage>
</organism>
<dbReference type="Pfam" id="PF02701">
    <property type="entry name" value="Zn_ribbon_Dof"/>
    <property type="match status" value="1"/>
</dbReference>
<dbReference type="GO" id="GO:0005634">
    <property type="term" value="C:nucleus"/>
    <property type="evidence" value="ECO:0007669"/>
    <property type="project" value="UniProtKB-SubCell"/>
</dbReference>
<name>A0A9R0IVY7_SPIOL</name>
<keyword evidence="2 8" id="KW-0863">Zinc-finger</keyword>
<evidence type="ECO:0000256" key="4">
    <source>
        <dbReference type="ARBA" id="ARBA00023015"/>
    </source>
</evidence>
<comment type="function">
    <text evidence="9">Transcription factor that binds specifically to a 5'-AA[AG]G-3' consensus core sequence.</text>
</comment>
<dbReference type="GO" id="GO:0003700">
    <property type="term" value="F:DNA-binding transcription factor activity"/>
    <property type="evidence" value="ECO:0007669"/>
    <property type="project" value="UniProtKB-UniRule"/>
</dbReference>
<evidence type="ECO:0000256" key="1">
    <source>
        <dbReference type="ARBA" id="ARBA00022723"/>
    </source>
</evidence>
<dbReference type="PANTHER" id="PTHR31992">
    <property type="entry name" value="DOF ZINC FINGER PROTEIN DOF1.4-RELATED"/>
    <property type="match status" value="1"/>
</dbReference>
<accession>A0A9R0IVY7</accession>
<sequence length="339" mass="37311">MQDVQSFNGGVVGGRLLLKRLNLQPQQEQINNSINNYQFQHQPQPQPQPQQAVLKCPRCDSLNTKFCYYNNYNLSQPRHFCKNCRRYWTKGGVLRNVPVGGGCRKSSKRSSSKPKSSSNSNNSLTSKKIVQSSRSSSESSSTPPPAVGGVGLFQIPEVENFGVSSDLEPLVDSTANDIFSGDIGGFMSLITNNSNNTENANNSNNSVVVDEGNAAATASFTEFLQNQQAVQEWDMEKICGGHHEEDKIARSVDLVVDPTVGIEDLLQNRGSNVGFTTLDWHLTVGDNSDDNNNQGLYDVPDSSTVDHQAYWSHSTTAVHHHDDHQWSDSTSSHLPLFLP</sequence>
<evidence type="ECO:0000256" key="6">
    <source>
        <dbReference type="ARBA" id="ARBA00023163"/>
    </source>
</evidence>
<protein>
    <recommendedName>
        <fullName evidence="9">Dof zinc finger protein</fullName>
    </recommendedName>
</protein>
<dbReference type="PROSITE" id="PS01361">
    <property type="entry name" value="ZF_DOF_1"/>
    <property type="match status" value="1"/>
</dbReference>
<feature type="compositionally biased region" description="Low complexity" evidence="10">
    <location>
        <begin position="113"/>
        <end position="141"/>
    </location>
</feature>
<keyword evidence="6 9" id="KW-0804">Transcription</keyword>
<evidence type="ECO:0000313" key="12">
    <source>
        <dbReference type="Proteomes" id="UP000813463"/>
    </source>
</evidence>
<dbReference type="Proteomes" id="UP000813463">
    <property type="component" value="Chromosome 5"/>
</dbReference>
<keyword evidence="4 9" id="KW-0805">Transcription regulation</keyword>
<evidence type="ECO:0000259" key="11">
    <source>
        <dbReference type="PROSITE" id="PS50884"/>
    </source>
</evidence>
<dbReference type="PROSITE" id="PS50884">
    <property type="entry name" value="ZF_DOF_2"/>
    <property type="match status" value="1"/>
</dbReference>